<accession>Q84GJ1</accession>
<sequence>MTRSTCLTYDDPMETFSNKQLKDVKGTRRLVRVYCHACHDRSLRAPFDLPPELQRRYSRGVELCPECAALLAHGIQKRRKCPLDPKPSCKSCRIHCYSKEYRAKIREVMGFSGKRMIMRGRLDYLLHFLF</sequence>
<dbReference type="Pfam" id="PF11756">
    <property type="entry name" value="YgbA_NO"/>
    <property type="match status" value="1"/>
</dbReference>
<proteinExistence type="predicted"/>
<evidence type="ECO:0000313" key="1">
    <source>
        <dbReference type="EMBL" id="AAO25638.1"/>
    </source>
</evidence>
<evidence type="ECO:0008006" key="2">
    <source>
        <dbReference type="Google" id="ProtNLM"/>
    </source>
</evidence>
<name>Q84GJ1_GEOME</name>
<dbReference type="InterPro" id="IPR020483">
    <property type="entry name" value="Uncharacterised_YgbA"/>
</dbReference>
<dbReference type="EMBL" id="AY167567">
    <property type="protein sequence ID" value="AAO25638.1"/>
    <property type="molecule type" value="Genomic_DNA"/>
</dbReference>
<dbReference type="NCBIfam" id="NF007714">
    <property type="entry name" value="PRK10410.1-2"/>
    <property type="match status" value="1"/>
</dbReference>
<dbReference type="AlphaFoldDB" id="Q84GJ1"/>
<reference evidence="1" key="1">
    <citation type="submission" date="2002-10" db="EMBL/GenBank/DDBJ databases">
        <title>Partial ferredoxin, transposase, and complete hypothetical protein sequence from Geobacter metallireducens.</title>
        <authorList>
            <person name="Kridelbaugh D.M."/>
            <person name="Bluma M."/>
            <person name="Glaus B."/>
            <person name="Champine J.E."/>
        </authorList>
    </citation>
    <scope>NUCLEOTIDE SEQUENCE</scope>
    <source>
        <strain evidence="1">GS-15</strain>
    </source>
</reference>
<protein>
    <recommendedName>
        <fullName evidence="2">Nitrous oxide-stimulated promoter family protein</fullName>
    </recommendedName>
</protein>
<organism evidence="1">
    <name type="scientific">Geobacter metallireducens</name>
    <dbReference type="NCBI Taxonomy" id="28232"/>
    <lineage>
        <taxon>Bacteria</taxon>
        <taxon>Pseudomonadati</taxon>
        <taxon>Thermodesulfobacteriota</taxon>
        <taxon>Desulfuromonadia</taxon>
        <taxon>Geobacterales</taxon>
        <taxon>Geobacteraceae</taxon>
        <taxon>Geobacter</taxon>
    </lineage>
</organism>